<sequence>MIDALKRTAFLLAIVLPLAGCSSEFSLNCTTPTGRYLLMVRPSLPYLPFPPPSVKWITTANIYDLRVLRSDDYQVLGELTTRIAGWPKEAERQSFVVNRITSEFETTILRGKTAEERAAGEAGDDVVLEKVVGTCQRTWPQRL</sequence>
<comment type="caution">
    <text evidence="1">The sequence shown here is derived from an EMBL/GenBank/DDBJ whole genome shotgun (WGS) entry which is preliminary data.</text>
</comment>
<evidence type="ECO:0000313" key="2">
    <source>
        <dbReference type="Proteomes" id="UP000564885"/>
    </source>
</evidence>
<evidence type="ECO:0008006" key="3">
    <source>
        <dbReference type="Google" id="ProtNLM"/>
    </source>
</evidence>
<evidence type="ECO:0000313" key="1">
    <source>
        <dbReference type="EMBL" id="NNM72323.1"/>
    </source>
</evidence>
<name>A0A849IEM4_9HYPH</name>
<dbReference type="AlphaFoldDB" id="A0A849IEM4"/>
<dbReference type="Proteomes" id="UP000564885">
    <property type="component" value="Unassembled WGS sequence"/>
</dbReference>
<accession>A0A849IEM4</accession>
<proteinExistence type="predicted"/>
<organism evidence="1 2">
    <name type="scientific">Enterovirga aerilata</name>
    <dbReference type="NCBI Taxonomy" id="2730920"/>
    <lineage>
        <taxon>Bacteria</taxon>
        <taxon>Pseudomonadati</taxon>
        <taxon>Pseudomonadota</taxon>
        <taxon>Alphaproteobacteria</taxon>
        <taxon>Hyphomicrobiales</taxon>
        <taxon>Methylobacteriaceae</taxon>
        <taxon>Enterovirga</taxon>
    </lineage>
</organism>
<gene>
    <name evidence="1" type="ORF">HJG44_07945</name>
</gene>
<protein>
    <recommendedName>
        <fullName evidence="3">ABC-type transport auxiliary lipoprotein component domain-containing protein</fullName>
    </recommendedName>
</protein>
<keyword evidence="2" id="KW-1185">Reference proteome</keyword>
<dbReference type="EMBL" id="JABEPP010000002">
    <property type="protein sequence ID" value="NNM72323.1"/>
    <property type="molecule type" value="Genomic_DNA"/>
</dbReference>
<dbReference type="RefSeq" id="WP_171217804.1">
    <property type="nucleotide sequence ID" value="NZ_JABEPP010000002.1"/>
</dbReference>
<reference evidence="1 2" key="1">
    <citation type="submission" date="2020-04" db="EMBL/GenBank/DDBJ databases">
        <title>Enterovirga sp. isolate from soil.</title>
        <authorList>
            <person name="Chea S."/>
            <person name="Kim D.-U."/>
        </authorList>
    </citation>
    <scope>NUCLEOTIDE SEQUENCE [LARGE SCALE GENOMIC DNA]</scope>
    <source>
        <strain evidence="1 2">DB1703</strain>
    </source>
</reference>